<dbReference type="STRING" id="37658.SAMN05661086_02665"/>
<dbReference type="InterPro" id="IPR029063">
    <property type="entry name" value="SAM-dependent_MTases_sf"/>
</dbReference>
<feature type="binding site" evidence="4">
    <location>
        <position position="325"/>
    </location>
    <ligand>
        <name>S-adenosyl-L-methionine</name>
        <dbReference type="ChEBI" id="CHEBI:59789"/>
    </ligand>
</feature>
<evidence type="ECO:0000256" key="5">
    <source>
        <dbReference type="PROSITE-ProRule" id="PRU10015"/>
    </source>
</evidence>
<accession>A0A1I6KSK0</accession>
<dbReference type="CDD" id="cd02440">
    <property type="entry name" value="AdoMet_MTases"/>
    <property type="match status" value="1"/>
</dbReference>
<dbReference type="InterPro" id="IPR010280">
    <property type="entry name" value="U5_MeTrfase_fam"/>
</dbReference>
<dbReference type="NCBIfam" id="TIGR00479">
    <property type="entry name" value="rumA"/>
    <property type="match status" value="1"/>
</dbReference>
<keyword evidence="3 4" id="KW-0949">S-adenosyl-L-methionine</keyword>
<dbReference type="Proteomes" id="UP000199659">
    <property type="component" value="Unassembled WGS sequence"/>
</dbReference>
<dbReference type="GO" id="GO:0006396">
    <property type="term" value="P:RNA processing"/>
    <property type="evidence" value="ECO:0007669"/>
    <property type="project" value="InterPro"/>
</dbReference>
<dbReference type="Pfam" id="PF13847">
    <property type="entry name" value="Methyltransf_31"/>
    <property type="match status" value="1"/>
</dbReference>
<dbReference type="PROSITE" id="PS01230">
    <property type="entry name" value="TRMA_1"/>
    <property type="match status" value="1"/>
</dbReference>
<dbReference type="Gene3D" id="2.40.50.140">
    <property type="entry name" value="Nucleic acid-binding proteins"/>
    <property type="match status" value="1"/>
</dbReference>
<comment type="similarity">
    <text evidence="4">Belongs to the class I-like SAM-binding methyltransferase superfamily. RNA M5U methyltransferase family.</text>
</comment>
<gene>
    <name evidence="7" type="ORF">SAMN05661086_02665</name>
</gene>
<evidence type="ECO:0000259" key="6">
    <source>
        <dbReference type="Pfam" id="PF13847"/>
    </source>
</evidence>
<feature type="binding site" evidence="4">
    <location>
        <position position="346"/>
    </location>
    <ligand>
        <name>S-adenosyl-L-methionine</name>
        <dbReference type="ChEBI" id="CHEBI:59789"/>
    </ligand>
</feature>
<dbReference type="InterPro" id="IPR025714">
    <property type="entry name" value="Methyltranfer_dom"/>
</dbReference>
<dbReference type="RefSeq" id="WP_092561584.1">
    <property type="nucleotide sequence ID" value="NZ_FOYZ01000010.1"/>
</dbReference>
<keyword evidence="8" id="KW-1185">Reference proteome</keyword>
<dbReference type="SUPFAM" id="SSF53335">
    <property type="entry name" value="S-adenosyl-L-methionine-dependent methyltransferases"/>
    <property type="match status" value="1"/>
</dbReference>
<reference evidence="7 8" key="1">
    <citation type="submission" date="2016-10" db="EMBL/GenBank/DDBJ databases">
        <authorList>
            <person name="de Groot N.N."/>
        </authorList>
    </citation>
    <scope>NUCLEOTIDE SEQUENCE [LARGE SCALE GENOMIC DNA]</scope>
    <source>
        <strain evidence="7 8">743A</strain>
    </source>
</reference>
<dbReference type="AlphaFoldDB" id="A0A1I6KSK0"/>
<dbReference type="PANTHER" id="PTHR11061:SF30">
    <property type="entry name" value="TRNA (URACIL(54)-C(5))-METHYLTRANSFERASE"/>
    <property type="match status" value="1"/>
</dbReference>
<name>A0A1I6KSK0_9FIRM</name>
<dbReference type="EMBL" id="FOYZ01000010">
    <property type="protein sequence ID" value="SFR94205.1"/>
    <property type="molecule type" value="Genomic_DNA"/>
</dbReference>
<dbReference type="OrthoDB" id="9804590at2"/>
<evidence type="ECO:0000313" key="8">
    <source>
        <dbReference type="Proteomes" id="UP000199659"/>
    </source>
</evidence>
<organism evidence="7 8">
    <name type="scientific">Anaeromicropila populeti</name>
    <dbReference type="NCBI Taxonomy" id="37658"/>
    <lineage>
        <taxon>Bacteria</taxon>
        <taxon>Bacillati</taxon>
        <taxon>Bacillota</taxon>
        <taxon>Clostridia</taxon>
        <taxon>Lachnospirales</taxon>
        <taxon>Lachnospiraceae</taxon>
        <taxon>Anaeromicropila</taxon>
    </lineage>
</organism>
<dbReference type="FunFam" id="3.40.50.150:FF:000009">
    <property type="entry name" value="23S rRNA (Uracil(1939)-C(5))-methyltransferase RlmD"/>
    <property type="match status" value="1"/>
</dbReference>
<evidence type="ECO:0000256" key="2">
    <source>
        <dbReference type="ARBA" id="ARBA00022679"/>
    </source>
</evidence>
<feature type="domain" description="Methyltransferase" evidence="6">
    <location>
        <begin position="317"/>
        <end position="391"/>
    </location>
</feature>
<dbReference type="InterPro" id="IPR012340">
    <property type="entry name" value="NA-bd_OB-fold"/>
</dbReference>
<evidence type="ECO:0000313" key="7">
    <source>
        <dbReference type="EMBL" id="SFR94205.1"/>
    </source>
</evidence>
<sequence>MKKGQIYEGIVDKIEFPNKGILMIEGTKVMVKNAITGQKIRFSVSKMRKGKVEGRLLEVLEPSHLEDRAAKCPAFGPCGGCTYQTMSYENQLKMKAEQVERLLAPVCTEYEFLGIQGSPSEWEYRNKMEFSFGDEYKDGPLALGLHKRGSFHDIVVANQCKIVHPDYNLILSCVLTYFSEKGTDFYHRLSHTGYLRHLLVRRAAKTGELLISLITSSQENLDLSELRDRLLGLNSDGSKESANCLEGSIVGILHIVNDSLADVVKSDETNILFGRDFIREELLGLSFKISTFSFFQTNSLGAEVLYSVAREFVGETKDKLIFDLYSGTGTIAQILAPVAKKVIGVEIVEEAVEAARENAKLNGLSNCEFIAGDVLKVIGSIKDKPDLIVLDPPRDGIHPKALDRIIDYGVERLVYISCKPTSLVRDLVVFQERGYRVEKVCCVDMFPETVHVECVVLMSRVEK</sequence>
<dbReference type="Gene3D" id="3.40.50.150">
    <property type="entry name" value="Vaccinia Virus protein VP39"/>
    <property type="match status" value="1"/>
</dbReference>
<protein>
    <submittedName>
        <fullName evidence="7">23S rRNA (Uracil-5-)-methyltransferase RumA</fullName>
    </submittedName>
</protein>
<dbReference type="GO" id="GO:0001510">
    <property type="term" value="P:RNA methylation"/>
    <property type="evidence" value="ECO:0007669"/>
    <property type="project" value="UniProtKB-ARBA"/>
</dbReference>
<dbReference type="GO" id="GO:0008757">
    <property type="term" value="F:S-adenosylmethionine-dependent methyltransferase activity"/>
    <property type="evidence" value="ECO:0007669"/>
    <property type="project" value="UniProtKB-ARBA"/>
</dbReference>
<evidence type="ECO:0000256" key="4">
    <source>
        <dbReference type="PROSITE-ProRule" id="PRU01024"/>
    </source>
</evidence>
<evidence type="ECO:0000256" key="1">
    <source>
        <dbReference type="ARBA" id="ARBA00022603"/>
    </source>
</evidence>
<dbReference type="PANTHER" id="PTHR11061">
    <property type="entry name" value="RNA M5U METHYLTRANSFERASE"/>
    <property type="match status" value="1"/>
</dbReference>
<dbReference type="Gene3D" id="2.40.50.1070">
    <property type="match status" value="1"/>
</dbReference>
<feature type="active site" evidence="5">
    <location>
        <position position="418"/>
    </location>
</feature>
<keyword evidence="1 4" id="KW-0489">Methyltransferase</keyword>
<dbReference type="SUPFAM" id="SSF50249">
    <property type="entry name" value="Nucleic acid-binding proteins"/>
    <property type="match status" value="1"/>
</dbReference>
<dbReference type="GO" id="GO:0008173">
    <property type="term" value="F:RNA methyltransferase activity"/>
    <property type="evidence" value="ECO:0007669"/>
    <property type="project" value="InterPro"/>
</dbReference>
<dbReference type="InterPro" id="IPR030390">
    <property type="entry name" value="MeTrfase_TrmA_AS"/>
</dbReference>
<keyword evidence="2 4" id="KW-0808">Transferase</keyword>
<feature type="active site" description="Nucleophile" evidence="4">
    <location>
        <position position="418"/>
    </location>
</feature>
<evidence type="ECO:0000256" key="3">
    <source>
        <dbReference type="ARBA" id="ARBA00022691"/>
    </source>
</evidence>
<dbReference type="PROSITE" id="PS51687">
    <property type="entry name" value="SAM_MT_RNA_M5U"/>
    <property type="match status" value="1"/>
</dbReference>
<feature type="binding site" evidence="4">
    <location>
        <position position="296"/>
    </location>
    <ligand>
        <name>S-adenosyl-L-methionine</name>
        <dbReference type="ChEBI" id="CHEBI:59789"/>
    </ligand>
</feature>
<proteinExistence type="inferred from homology"/>
<feature type="binding site" evidence="4">
    <location>
        <position position="391"/>
    </location>
    <ligand>
        <name>S-adenosyl-L-methionine</name>
        <dbReference type="ChEBI" id="CHEBI:59789"/>
    </ligand>
</feature>